<gene>
    <name evidence="3" type="ORF">JYP50_12085</name>
</gene>
<dbReference type="Proteomes" id="UP000664303">
    <property type="component" value="Unassembled WGS sequence"/>
</dbReference>
<feature type="domain" description="Amidohydrolase 3" evidence="2">
    <location>
        <begin position="73"/>
        <end position="568"/>
    </location>
</feature>
<reference evidence="3" key="1">
    <citation type="submission" date="2021-02" db="EMBL/GenBank/DDBJ databases">
        <title>PHA producing bacteria isolated from coastal sediment in Guangdong, Shenzhen.</title>
        <authorList>
            <person name="Zheng W."/>
            <person name="Yu S."/>
            <person name="Huang Y."/>
        </authorList>
    </citation>
    <scope>NUCLEOTIDE SEQUENCE</scope>
    <source>
        <strain evidence="3">TN14-10</strain>
    </source>
</reference>
<dbReference type="RefSeq" id="WP_206560787.1">
    <property type="nucleotide sequence ID" value="NZ_JAFKCZ010000008.1"/>
</dbReference>
<dbReference type="SUPFAM" id="SSF51338">
    <property type="entry name" value="Composite domain of metallo-dependent hydrolases"/>
    <property type="match status" value="1"/>
</dbReference>
<feature type="chain" id="PRO_5037304090" evidence="1">
    <location>
        <begin position="23"/>
        <end position="575"/>
    </location>
</feature>
<dbReference type="Pfam" id="PF07969">
    <property type="entry name" value="Amidohydro_3"/>
    <property type="match status" value="1"/>
</dbReference>
<comment type="caution">
    <text evidence="3">The sequence shown here is derived from an EMBL/GenBank/DDBJ whole genome shotgun (WGS) entry which is preliminary data.</text>
</comment>
<feature type="signal peptide" evidence="1">
    <location>
        <begin position="1"/>
        <end position="22"/>
    </location>
</feature>
<dbReference type="InterPro" id="IPR013108">
    <property type="entry name" value="Amidohydro_3"/>
</dbReference>
<dbReference type="GO" id="GO:0016810">
    <property type="term" value="F:hydrolase activity, acting on carbon-nitrogen (but not peptide) bonds"/>
    <property type="evidence" value="ECO:0007669"/>
    <property type="project" value="InterPro"/>
</dbReference>
<protein>
    <submittedName>
        <fullName evidence="3">Amidohydrolase</fullName>
    </submittedName>
</protein>
<dbReference type="InterPro" id="IPR032466">
    <property type="entry name" value="Metal_Hydrolase"/>
</dbReference>
<dbReference type="PANTHER" id="PTHR22642:SF2">
    <property type="entry name" value="PROTEIN LONG AFTER FAR-RED 3"/>
    <property type="match status" value="1"/>
</dbReference>
<proteinExistence type="predicted"/>
<dbReference type="EMBL" id="JAFKCZ010000008">
    <property type="protein sequence ID" value="MBN7797337.1"/>
    <property type="molecule type" value="Genomic_DNA"/>
</dbReference>
<accession>A0A939DH26</accession>
<keyword evidence="1" id="KW-0732">Signal</keyword>
<evidence type="ECO:0000259" key="2">
    <source>
        <dbReference type="Pfam" id="PF07969"/>
    </source>
</evidence>
<sequence>MRAKQFMALAVLLLTGLVQVHAAPDADHIYTNAKIYTLDPNRPWAEAIAVRDGRIVAVGDTREVLAGRGADTRVEDLGGAMVLPGLIDAHVHPLKGGIKTLYECNFPFSATPKDVASTVAACVRDNPDAVWIRGGQWDSAFFDRFDVPSPKQLLDEVSGDKAVVLSDDSGHNAWLNSKALSLMGITADTPNPADGTIVRLDGGSEPNGLLLEGPAQAVEALLPEWTLPQLLEGARESVRIANSFGITAMKSAMAPESVLKAFNTLDSRGELKAHIALSILTPYGSRKSPLNYDDYSVLRDRYRSADVDTRFIKIFMDGVPTPSRTAAMLAPYTAESPGAERTRGPMHLSSEQLASDLIAFDKRGFTVKIHTAGDRSVRVALDAIEAARKANGNSGLRHELAHAGFIDPDDIARFAELGAVADLSPFLWHPSPIIDSVISAVGPRGEHYFPIKTLLEAKAPVLAGSDWPAAVETIDPWLGIEAMVTRHHPRNAAAGELWPEQAITLEQAIAIFTVDNARALRLEEEAGSLEAGKSADFVVLSENLFDIAPESISDVRVLRTVFKGQSVYLREAGGR</sequence>
<keyword evidence="4" id="KW-1185">Reference proteome</keyword>
<organism evidence="3 4">
    <name type="scientific">Parahaliea mediterranea</name>
    <dbReference type="NCBI Taxonomy" id="651086"/>
    <lineage>
        <taxon>Bacteria</taxon>
        <taxon>Pseudomonadati</taxon>
        <taxon>Pseudomonadota</taxon>
        <taxon>Gammaproteobacteria</taxon>
        <taxon>Cellvibrionales</taxon>
        <taxon>Halieaceae</taxon>
        <taxon>Parahaliea</taxon>
    </lineage>
</organism>
<dbReference type="AlphaFoldDB" id="A0A939DH26"/>
<dbReference type="InterPro" id="IPR033932">
    <property type="entry name" value="YtcJ-like"/>
</dbReference>
<dbReference type="CDD" id="cd01300">
    <property type="entry name" value="YtcJ_like"/>
    <property type="match status" value="1"/>
</dbReference>
<dbReference type="InterPro" id="IPR011059">
    <property type="entry name" value="Metal-dep_hydrolase_composite"/>
</dbReference>
<dbReference type="Gene3D" id="2.30.40.10">
    <property type="entry name" value="Urease, subunit C, domain 1"/>
    <property type="match status" value="1"/>
</dbReference>
<dbReference type="Gene3D" id="3.10.310.70">
    <property type="match status" value="1"/>
</dbReference>
<evidence type="ECO:0000256" key="1">
    <source>
        <dbReference type="SAM" id="SignalP"/>
    </source>
</evidence>
<name>A0A939DH26_9GAMM</name>
<dbReference type="Gene3D" id="3.20.20.140">
    <property type="entry name" value="Metal-dependent hydrolases"/>
    <property type="match status" value="1"/>
</dbReference>
<dbReference type="PANTHER" id="PTHR22642">
    <property type="entry name" value="IMIDAZOLONEPROPIONASE"/>
    <property type="match status" value="1"/>
</dbReference>
<evidence type="ECO:0000313" key="3">
    <source>
        <dbReference type="EMBL" id="MBN7797337.1"/>
    </source>
</evidence>
<dbReference type="SUPFAM" id="SSF51556">
    <property type="entry name" value="Metallo-dependent hydrolases"/>
    <property type="match status" value="1"/>
</dbReference>
<evidence type="ECO:0000313" key="4">
    <source>
        <dbReference type="Proteomes" id="UP000664303"/>
    </source>
</evidence>